<protein>
    <submittedName>
        <fullName evidence="1">Uncharacterized protein</fullName>
    </submittedName>
</protein>
<dbReference type="EMBL" id="JAVDBT010000032">
    <property type="protein sequence ID" value="MDQ2068213.1"/>
    <property type="molecule type" value="Genomic_DNA"/>
</dbReference>
<reference evidence="1 2" key="1">
    <citation type="submission" date="2023-08" db="EMBL/GenBank/DDBJ databases">
        <title>Characterization of two Paracoccaceae strains isolated from Phycosphere and proposal of Xinfangfangia lacusdiani sp. nov.</title>
        <authorList>
            <person name="Deng Y."/>
            <person name="Zhang Y.Q."/>
        </authorList>
    </citation>
    <scope>NUCLEOTIDE SEQUENCE [LARGE SCALE GENOMIC DNA]</scope>
    <source>
        <strain evidence="1 2">CPCC 101601</strain>
    </source>
</reference>
<evidence type="ECO:0000313" key="2">
    <source>
        <dbReference type="Proteomes" id="UP001239680"/>
    </source>
</evidence>
<sequence length="91" mass="9976">MDQLTPFERALLAQFETLASGSEASLKASKVMESALRDYSAKVGARIKEIEARQSALTAHLQDLDTALTEQTRQTRALVDAVNKLLATRKS</sequence>
<proteinExistence type="predicted"/>
<name>A0ABU0W2S2_9RHOB</name>
<dbReference type="RefSeq" id="WP_306681924.1">
    <property type="nucleotide sequence ID" value="NZ_JAVDBT010000032.1"/>
</dbReference>
<dbReference type="Proteomes" id="UP001239680">
    <property type="component" value="Unassembled WGS sequence"/>
</dbReference>
<organism evidence="1 2">
    <name type="scientific">Pseudogemmobacter lacusdianii</name>
    <dbReference type="NCBI Taxonomy" id="3069608"/>
    <lineage>
        <taxon>Bacteria</taxon>
        <taxon>Pseudomonadati</taxon>
        <taxon>Pseudomonadota</taxon>
        <taxon>Alphaproteobacteria</taxon>
        <taxon>Rhodobacterales</taxon>
        <taxon>Paracoccaceae</taxon>
        <taxon>Pseudogemmobacter</taxon>
    </lineage>
</organism>
<comment type="caution">
    <text evidence="1">The sequence shown here is derived from an EMBL/GenBank/DDBJ whole genome shotgun (WGS) entry which is preliminary data.</text>
</comment>
<gene>
    <name evidence="1" type="ORF">Q9295_17750</name>
</gene>
<accession>A0ABU0W2S2</accession>
<evidence type="ECO:0000313" key="1">
    <source>
        <dbReference type="EMBL" id="MDQ2068213.1"/>
    </source>
</evidence>
<keyword evidence="2" id="KW-1185">Reference proteome</keyword>